<sequence length="88" mass="10421">MFERRRKRGMEGCEKEMESKSGWRLWIADVALWDFGRGQWCLSPALAGWHRGEREVSAPQHTAHKTPQERRTHRERAASLGRRYATER</sequence>
<proteinExistence type="predicted"/>
<protein>
    <submittedName>
        <fullName evidence="2">Uncharacterized protein</fullName>
    </submittedName>
</protein>
<organism evidence="2 3">
    <name type="scientific">Cirrhinus molitorella</name>
    <name type="common">mud carp</name>
    <dbReference type="NCBI Taxonomy" id="172907"/>
    <lineage>
        <taxon>Eukaryota</taxon>
        <taxon>Metazoa</taxon>
        <taxon>Chordata</taxon>
        <taxon>Craniata</taxon>
        <taxon>Vertebrata</taxon>
        <taxon>Euteleostomi</taxon>
        <taxon>Actinopterygii</taxon>
        <taxon>Neopterygii</taxon>
        <taxon>Teleostei</taxon>
        <taxon>Ostariophysi</taxon>
        <taxon>Cypriniformes</taxon>
        <taxon>Cyprinidae</taxon>
        <taxon>Labeoninae</taxon>
        <taxon>Labeonini</taxon>
        <taxon>Cirrhinus</taxon>
    </lineage>
</organism>
<feature type="region of interest" description="Disordered" evidence="1">
    <location>
        <begin position="52"/>
        <end position="88"/>
    </location>
</feature>
<gene>
    <name evidence="2" type="ORF">QQF64_008648</name>
</gene>
<reference evidence="2 3" key="1">
    <citation type="submission" date="2023-09" db="EMBL/GenBank/DDBJ databases">
        <authorList>
            <person name="Wang M."/>
        </authorList>
    </citation>
    <scope>NUCLEOTIDE SEQUENCE [LARGE SCALE GENOMIC DNA]</scope>
    <source>
        <strain evidence="2">GT-2023</strain>
        <tissue evidence="2">Liver</tissue>
    </source>
</reference>
<keyword evidence="3" id="KW-1185">Reference proteome</keyword>
<comment type="caution">
    <text evidence="2">The sequence shown here is derived from an EMBL/GenBank/DDBJ whole genome shotgun (WGS) entry which is preliminary data.</text>
</comment>
<evidence type="ECO:0000256" key="1">
    <source>
        <dbReference type="SAM" id="MobiDB-lite"/>
    </source>
</evidence>
<name>A0ABR3M941_9TELE</name>
<dbReference type="EMBL" id="JAYMGO010000015">
    <property type="protein sequence ID" value="KAL1260821.1"/>
    <property type="molecule type" value="Genomic_DNA"/>
</dbReference>
<accession>A0ABR3M941</accession>
<feature type="compositionally biased region" description="Basic and acidic residues" evidence="1">
    <location>
        <begin position="66"/>
        <end position="77"/>
    </location>
</feature>
<evidence type="ECO:0000313" key="3">
    <source>
        <dbReference type="Proteomes" id="UP001558613"/>
    </source>
</evidence>
<dbReference type="Proteomes" id="UP001558613">
    <property type="component" value="Unassembled WGS sequence"/>
</dbReference>
<evidence type="ECO:0000313" key="2">
    <source>
        <dbReference type="EMBL" id="KAL1260821.1"/>
    </source>
</evidence>